<evidence type="ECO:0000313" key="2">
    <source>
        <dbReference type="EMBL" id="GKY87046.1"/>
    </source>
</evidence>
<dbReference type="InterPro" id="IPR032710">
    <property type="entry name" value="NTF2-like_dom_sf"/>
</dbReference>
<keyword evidence="3" id="KW-1185">Reference proteome</keyword>
<proteinExistence type="predicted"/>
<feature type="domain" description="SnoaL-like" evidence="1">
    <location>
        <begin position="309"/>
        <end position="423"/>
    </location>
</feature>
<name>A0ABQ5LPZ7_9RHOB</name>
<dbReference type="InterPro" id="IPR037401">
    <property type="entry name" value="SnoaL-like"/>
</dbReference>
<reference evidence="2" key="1">
    <citation type="journal article" date="2023" name="Int. J. Syst. Evol. Microbiol.">
        <title>Sinisalibacter aestuarii sp. nov., isolated from estuarine sediment of the Arakawa River.</title>
        <authorList>
            <person name="Arafat S.T."/>
            <person name="Hirano S."/>
            <person name="Sato A."/>
            <person name="Takeuchi K."/>
            <person name="Yasuda T."/>
            <person name="Terahara T."/>
            <person name="Hamada M."/>
            <person name="Kobayashi T."/>
        </authorList>
    </citation>
    <scope>NUCLEOTIDE SEQUENCE</scope>
    <source>
        <strain evidence="2">B-399</strain>
    </source>
</reference>
<dbReference type="SUPFAM" id="SSF54427">
    <property type="entry name" value="NTF2-like"/>
    <property type="match status" value="3"/>
</dbReference>
<evidence type="ECO:0000313" key="3">
    <source>
        <dbReference type="Proteomes" id="UP001144205"/>
    </source>
</evidence>
<gene>
    <name evidence="2" type="ORF">STA1M1_09150</name>
</gene>
<evidence type="ECO:0000259" key="1">
    <source>
        <dbReference type="Pfam" id="PF13577"/>
    </source>
</evidence>
<dbReference type="EMBL" id="BROH01000001">
    <property type="protein sequence ID" value="GKY87046.1"/>
    <property type="molecule type" value="Genomic_DNA"/>
</dbReference>
<accession>A0ABQ5LPZ7</accession>
<dbReference type="Gene3D" id="3.10.450.50">
    <property type="match status" value="3"/>
</dbReference>
<dbReference type="Proteomes" id="UP001144205">
    <property type="component" value="Unassembled WGS sequence"/>
</dbReference>
<protein>
    <recommendedName>
        <fullName evidence="1">SnoaL-like domain-containing protein</fullName>
    </recommendedName>
</protein>
<feature type="domain" description="SnoaL-like" evidence="1">
    <location>
        <begin position="153"/>
        <end position="268"/>
    </location>
</feature>
<comment type="caution">
    <text evidence="2">The sequence shown here is derived from an EMBL/GenBank/DDBJ whole genome shotgun (WGS) entry which is preliminary data.</text>
</comment>
<sequence length="445" mass="48271">MHAYSWGLDFKEWDRLRECLVGALRFSSSRTVTTTDAESRIASFQGRVDDYAARCHLHCNQLVRVDGDRAAYTGYLMLARVRQPADGGGFFYEGGFYRNTFVREGGSWKASEIIWQDVFSDSGAPMKILHDTLASPITAAKQVLPEGPGTAATEHDAVSAVVNWVIRAADSGDLAAFHEWVDAMANGTVDGQACRGRDALAQAFLAPAGRRLTFLANHRVRVSGDRASYAASAAIVTIGTGQSSSRQAGGILHADLSKSPDGWRLAALRLQILWDTQKATVPAQSPVADCPDLCDDWTGNGIVPDGQRLEDLLHRMLACVDAGDRDGLSRCLADDATGKLWDAEPLRSRAAIVAALLEYRGSLDFLQSFAFNTVVRFEGEQSTLKCYSMARQVSAQGNAPDTVGGRLFMKARHEAGAWQITDLTFCRDFGPFDVPRAPASSIAQS</sequence>
<dbReference type="Pfam" id="PF13577">
    <property type="entry name" value="SnoaL_4"/>
    <property type="match status" value="3"/>
</dbReference>
<organism evidence="2 3">
    <name type="scientific">Sinisalibacter aestuarii</name>
    <dbReference type="NCBI Taxonomy" id="2949426"/>
    <lineage>
        <taxon>Bacteria</taxon>
        <taxon>Pseudomonadati</taxon>
        <taxon>Pseudomonadota</taxon>
        <taxon>Alphaproteobacteria</taxon>
        <taxon>Rhodobacterales</taxon>
        <taxon>Roseobacteraceae</taxon>
        <taxon>Sinisalibacter</taxon>
    </lineage>
</organism>
<feature type="domain" description="SnoaL-like" evidence="1">
    <location>
        <begin position="2"/>
        <end position="112"/>
    </location>
</feature>